<dbReference type="RefSeq" id="WP_073054787.1">
    <property type="nucleotide sequence ID" value="NZ_FQUP01000003.1"/>
</dbReference>
<organism evidence="1 2">
    <name type="scientific">Kaistia soli DSM 19436</name>
    <dbReference type="NCBI Taxonomy" id="1122133"/>
    <lineage>
        <taxon>Bacteria</taxon>
        <taxon>Pseudomonadati</taxon>
        <taxon>Pseudomonadota</taxon>
        <taxon>Alphaproteobacteria</taxon>
        <taxon>Hyphomicrobiales</taxon>
        <taxon>Kaistiaceae</taxon>
        <taxon>Kaistia</taxon>
    </lineage>
</organism>
<name>A0A1M5G768_9HYPH</name>
<proteinExistence type="predicted"/>
<reference evidence="1 2" key="1">
    <citation type="submission" date="2016-11" db="EMBL/GenBank/DDBJ databases">
        <authorList>
            <person name="Jaros S."/>
            <person name="Januszkiewicz K."/>
            <person name="Wedrychowicz H."/>
        </authorList>
    </citation>
    <scope>NUCLEOTIDE SEQUENCE [LARGE SCALE GENOMIC DNA]</scope>
    <source>
        <strain evidence="1 2">DSM 19436</strain>
    </source>
</reference>
<evidence type="ECO:0000313" key="1">
    <source>
        <dbReference type="EMBL" id="SHF99311.1"/>
    </source>
</evidence>
<evidence type="ECO:0000313" key="2">
    <source>
        <dbReference type="Proteomes" id="UP000184485"/>
    </source>
</evidence>
<protein>
    <submittedName>
        <fullName evidence="1">Uncharacterized protein</fullName>
    </submittedName>
</protein>
<keyword evidence="2" id="KW-1185">Reference proteome</keyword>
<dbReference type="AlphaFoldDB" id="A0A1M5G768"/>
<accession>A0A1M5G768</accession>
<gene>
    <name evidence="1" type="ORF">SAMN02745157_3296</name>
</gene>
<sequence>MKTGPPSAPGGAPATTAPRLAIGSVAVSGIDARAAGRLGAAIERAVDEASRSGALSPAGRPSLHLDLPHGANERDIAAALVRALGRR</sequence>
<dbReference type="Proteomes" id="UP000184485">
    <property type="component" value="Unassembled WGS sequence"/>
</dbReference>
<dbReference type="STRING" id="1122133.SAMN02745157_3296"/>
<dbReference type="EMBL" id="FQUP01000003">
    <property type="protein sequence ID" value="SHF99311.1"/>
    <property type="molecule type" value="Genomic_DNA"/>
</dbReference>